<keyword evidence="15" id="KW-1185">Reference proteome</keyword>
<dbReference type="RefSeq" id="WP_091413476.1">
    <property type="nucleotide sequence ID" value="NZ_LT629749.1"/>
</dbReference>
<keyword evidence="5" id="KW-0808">Transferase</keyword>
<dbReference type="Gene3D" id="1.10.287.130">
    <property type="match status" value="1"/>
</dbReference>
<dbReference type="InterPro" id="IPR003660">
    <property type="entry name" value="HAMP_dom"/>
</dbReference>
<accession>A0A1H1WEJ8</accession>
<dbReference type="Pfam" id="PF00512">
    <property type="entry name" value="HisKA"/>
    <property type="match status" value="1"/>
</dbReference>
<sequence length="466" mass="49639">MASGRDRRALGLGPQMGVRGRSVLVAVVVVLVAILIGGSGLVWALQANLEQAAESTASARAVEVVDRIAAEGLTATAASLTDRSRSGEVVQVLTADGRVVGASSRAADRQPLSPQRPAAGEYTAAELDLDFLDEGGEWEVVSTGVVADGALHLVQVGVPIRVQRETVQTVALFLLAGAPLLLGAVAVAVWVLVGRALRSVERIRATVAEIDARHIDDRVVVPPTRDEVAALAVTMNTMLDRLEASHQAQRAFVSDASHELRSPLATLTTAGELALRGDEPTRTRLLTTMNAELTRVRGLVENLMVLARADASDRTTSRGDVDLDDLVDDEVQRLRSTGDKAVQVSLEPVRVRADAQQVAQPLRNLVDNAQRHARSTVRIALRRSGGDAVIHVDNDGPPIPAADRERVFERFVRLDDSRSRDAGGSGLGLAIARAGIRAESGEVRVVDAPDGWCRFELRLPAEDPAL</sequence>
<dbReference type="Gene3D" id="6.10.340.10">
    <property type="match status" value="1"/>
</dbReference>
<evidence type="ECO:0000256" key="10">
    <source>
        <dbReference type="ARBA" id="ARBA00023136"/>
    </source>
</evidence>
<evidence type="ECO:0000259" key="13">
    <source>
        <dbReference type="PROSITE" id="PS50885"/>
    </source>
</evidence>
<dbReference type="PROSITE" id="PS50885">
    <property type="entry name" value="HAMP"/>
    <property type="match status" value="1"/>
</dbReference>
<evidence type="ECO:0000256" key="8">
    <source>
        <dbReference type="ARBA" id="ARBA00022989"/>
    </source>
</evidence>
<evidence type="ECO:0000256" key="9">
    <source>
        <dbReference type="ARBA" id="ARBA00023012"/>
    </source>
</evidence>
<keyword evidence="4" id="KW-0597">Phosphoprotein</keyword>
<evidence type="ECO:0000313" key="15">
    <source>
        <dbReference type="Proteomes" id="UP000199092"/>
    </source>
</evidence>
<evidence type="ECO:0000256" key="11">
    <source>
        <dbReference type="SAM" id="Phobius"/>
    </source>
</evidence>
<dbReference type="Proteomes" id="UP000199092">
    <property type="component" value="Chromosome I"/>
</dbReference>
<dbReference type="PROSITE" id="PS50109">
    <property type="entry name" value="HIS_KIN"/>
    <property type="match status" value="1"/>
</dbReference>
<dbReference type="SUPFAM" id="SSF55874">
    <property type="entry name" value="ATPase domain of HSP90 chaperone/DNA topoisomerase II/histidine kinase"/>
    <property type="match status" value="1"/>
</dbReference>
<dbReference type="CDD" id="cd06225">
    <property type="entry name" value="HAMP"/>
    <property type="match status" value="1"/>
</dbReference>
<dbReference type="Pfam" id="PF02518">
    <property type="entry name" value="HATPase_c"/>
    <property type="match status" value="1"/>
</dbReference>
<dbReference type="InterPro" id="IPR036890">
    <property type="entry name" value="HATPase_C_sf"/>
</dbReference>
<dbReference type="AlphaFoldDB" id="A0A1H1WEJ8"/>
<proteinExistence type="predicted"/>
<evidence type="ECO:0000259" key="12">
    <source>
        <dbReference type="PROSITE" id="PS50109"/>
    </source>
</evidence>
<dbReference type="GO" id="GO:0000155">
    <property type="term" value="F:phosphorelay sensor kinase activity"/>
    <property type="evidence" value="ECO:0007669"/>
    <property type="project" value="InterPro"/>
</dbReference>
<dbReference type="STRING" id="546871.SAMN04488543_2713"/>
<keyword evidence="10 11" id="KW-0472">Membrane</keyword>
<evidence type="ECO:0000256" key="3">
    <source>
        <dbReference type="ARBA" id="ARBA00012438"/>
    </source>
</evidence>
<keyword evidence="9" id="KW-0902">Two-component regulatory system</keyword>
<dbReference type="SMART" id="SM00387">
    <property type="entry name" value="HATPase_c"/>
    <property type="match status" value="1"/>
</dbReference>
<dbReference type="CDD" id="cd00082">
    <property type="entry name" value="HisKA"/>
    <property type="match status" value="1"/>
</dbReference>
<evidence type="ECO:0000256" key="7">
    <source>
        <dbReference type="ARBA" id="ARBA00022777"/>
    </source>
</evidence>
<dbReference type="InterPro" id="IPR004358">
    <property type="entry name" value="Sig_transdc_His_kin-like_C"/>
</dbReference>
<feature type="domain" description="Histidine kinase" evidence="12">
    <location>
        <begin position="255"/>
        <end position="463"/>
    </location>
</feature>
<feature type="transmembrane region" description="Helical" evidence="11">
    <location>
        <begin position="21"/>
        <end position="45"/>
    </location>
</feature>
<dbReference type="OrthoDB" id="9786919at2"/>
<evidence type="ECO:0000256" key="4">
    <source>
        <dbReference type="ARBA" id="ARBA00022553"/>
    </source>
</evidence>
<comment type="catalytic activity">
    <reaction evidence="1">
        <text>ATP + protein L-histidine = ADP + protein N-phospho-L-histidine.</text>
        <dbReference type="EC" id="2.7.13.3"/>
    </reaction>
</comment>
<evidence type="ECO:0000256" key="5">
    <source>
        <dbReference type="ARBA" id="ARBA00022679"/>
    </source>
</evidence>
<evidence type="ECO:0000313" key="14">
    <source>
        <dbReference type="EMBL" id="SDS95563.1"/>
    </source>
</evidence>
<dbReference type="InterPro" id="IPR005467">
    <property type="entry name" value="His_kinase_dom"/>
</dbReference>
<evidence type="ECO:0000256" key="1">
    <source>
        <dbReference type="ARBA" id="ARBA00000085"/>
    </source>
</evidence>
<feature type="domain" description="HAMP" evidence="13">
    <location>
        <begin position="194"/>
        <end position="247"/>
    </location>
</feature>
<dbReference type="InterPro" id="IPR003661">
    <property type="entry name" value="HisK_dim/P_dom"/>
</dbReference>
<gene>
    <name evidence="14" type="ORF">SAMN04488543_2713</name>
</gene>
<dbReference type="SMART" id="SM00304">
    <property type="entry name" value="HAMP"/>
    <property type="match status" value="1"/>
</dbReference>
<dbReference type="SUPFAM" id="SSF47384">
    <property type="entry name" value="Homodimeric domain of signal transducing histidine kinase"/>
    <property type="match status" value="1"/>
</dbReference>
<dbReference type="PANTHER" id="PTHR45436:SF5">
    <property type="entry name" value="SENSOR HISTIDINE KINASE TRCS"/>
    <property type="match status" value="1"/>
</dbReference>
<dbReference type="Pfam" id="PF00672">
    <property type="entry name" value="HAMP"/>
    <property type="match status" value="1"/>
</dbReference>
<dbReference type="PANTHER" id="PTHR45436">
    <property type="entry name" value="SENSOR HISTIDINE KINASE YKOH"/>
    <property type="match status" value="1"/>
</dbReference>
<reference evidence="14 15" key="1">
    <citation type="submission" date="2016-10" db="EMBL/GenBank/DDBJ databases">
        <authorList>
            <person name="de Groot N.N."/>
        </authorList>
    </citation>
    <scope>NUCLEOTIDE SEQUENCE [LARGE SCALE GENOMIC DNA]</scope>
    <source>
        <strain evidence="14 15">DSM 21741</strain>
    </source>
</reference>
<keyword evidence="8 11" id="KW-1133">Transmembrane helix</keyword>
<name>A0A1H1WEJ8_9ACTN</name>
<feature type="transmembrane region" description="Helical" evidence="11">
    <location>
        <begin position="170"/>
        <end position="193"/>
    </location>
</feature>
<evidence type="ECO:0000256" key="6">
    <source>
        <dbReference type="ARBA" id="ARBA00022692"/>
    </source>
</evidence>
<dbReference type="Gene3D" id="3.30.565.10">
    <property type="entry name" value="Histidine kinase-like ATPase, C-terminal domain"/>
    <property type="match status" value="1"/>
</dbReference>
<keyword evidence="7 14" id="KW-0418">Kinase</keyword>
<dbReference type="EC" id="2.7.13.3" evidence="3"/>
<protein>
    <recommendedName>
        <fullName evidence="3">histidine kinase</fullName>
        <ecNumber evidence="3">2.7.13.3</ecNumber>
    </recommendedName>
</protein>
<dbReference type="SMART" id="SM00388">
    <property type="entry name" value="HisKA"/>
    <property type="match status" value="1"/>
</dbReference>
<keyword evidence="6 11" id="KW-0812">Transmembrane</keyword>
<dbReference type="GO" id="GO:0005886">
    <property type="term" value="C:plasma membrane"/>
    <property type="evidence" value="ECO:0007669"/>
    <property type="project" value="UniProtKB-SubCell"/>
</dbReference>
<dbReference type="InterPro" id="IPR003594">
    <property type="entry name" value="HATPase_dom"/>
</dbReference>
<dbReference type="EMBL" id="LT629749">
    <property type="protein sequence ID" value="SDS95563.1"/>
    <property type="molecule type" value="Genomic_DNA"/>
</dbReference>
<dbReference type="InterPro" id="IPR036097">
    <property type="entry name" value="HisK_dim/P_sf"/>
</dbReference>
<dbReference type="PRINTS" id="PR00344">
    <property type="entry name" value="BCTRLSENSOR"/>
</dbReference>
<organism evidence="14 15">
    <name type="scientific">Friedmanniella luteola</name>
    <dbReference type="NCBI Taxonomy" id="546871"/>
    <lineage>
        <taxon>Bacteria</taxon>
        <taxon>Bacillati</taxon>
        <taxon>Actinomycetota</taxon>
        <taxon>Actinomycetes</taxon>
        <taxon>Propionibacteriales</taxon>
        <taxon>Nocardioidaceae</taxon>
        <taxon>Friedmanniella</taxon>
    </lineage>
</organism>
<dbReference type="InterPro" id="IPR050428">
    <property type="entry name" value="TCS_sensor_his_kinase"/>
</dbReference>
<comment type="subcellular location">
    <subcellularLocation>
        <location evidence="2">Cell membrane</location>
    </subcellularLocation>
</comment>
<evidence type="ECO:0000256" key="2">
    <source>
        <dbReference type="ARBA" id="ARBA00004236"/>
    </source>
</evidence>